<comment type="caution">
    <text evidence="4">The sequence shown here is derived from an EMBL/GenBank/DDBJ whole genome shotgun (WGS) entry which is preliminary data.</text>
</comment>
<accession>A0AAV6XQB8</accession>
<evidence type="ECO:0000313" key="4">
    <source>
        <dbReference type="EMBL" id="KAG8385206.1"/>
    </source>
</evidence>
<evidence type="ECO:0000313" key="5">
    <source>
        <dbReference type="Proteomes" id="UP000826271"/>
    </source>
</evidence>
<gene>
    <name evidence="3" type="ORF">BUALT_Bualt03G0002900</name>
    <name evidence="4" type="ORF">BUALT_Bualt03G0017700</name>
</gene>
<keyword evidence="2" id="KW-0732">Signal</keyword>
<name>A0AAV6XQB8_9LAMI</name>
<feature type="signal peptide" evidence="2">
    <location>
        <begin position="1"/>
        <end position="21"/>
    </location>
</feature>
<evidence type="ECO:0000313" key="3">
    <source>
        <dbReference type="EMBL" id="KAG8385066.1"/>
    </source>
</evidence>
<evidence type="ECO:0000256" key="1">
    <source>
        <dbReference type="SAM" id="Phobius"/>
    </source>
</evidence>
<feature type="transmembrane region" description="Helical" evidence="1">
    <location>
        <begin position="97"/>
        <end position="123"/>
    </location>
</feature>
<sequence>MEHNFFRYVVVAFVTLATVIGQHGGRELRPSDHGLAYQEDSPPPVQNDDAQEMMSFFGSTTPSVPLPEAQNISGTWWSVHGHGEGRPRDVRRDHVKMVLLVASAVCGLTGVVLMAVSGIVFLFRLQKQKPKAEIMASTSASTSVPHAASDK</sequence>
<dbReference type="Proteomes" id="UP000826271">
    <property type="component" value="Unassembled WGS sequence"/>
</dbReference>
<keyword evidence="1" id="KW-0472">Membrane</keyword>
<dbReference type="PANTHER" id="PTHR37189">
    <property type="entry name" value="CONCANAVALIN A-LIKE LECTIN/GLUCANASE DOMAIN-CONTAINING PROTEIN-RELATED"/>
    <property type="match status" value="1"/>
</dbReference>
<dbReference type="PANTHER" id="PTHR37189:SF4">
    <property type="entry name" value="TRANSMEMBRANE PROTEIN"/>
    <property type="match status" value="1"/>
</dbReference>
<feature type="chain" id="PRO_5044715375" evidence="2">
    <location>
        <begin position="22"/>
        <end position="151"/>
    </location>
</feature>
<keyword evidence="1" id="KW-0812">Transmembrane</keyword>
<organism evidence="4 5">
    <name type="scientific">Buddleja alternifolia</name>
    <dbReference type="NCBI Taxonomy" id="168488"/>
    <lineage>
        <taxon>Eukaryota</taxon>
        <taxon>Viridiplantae</taxon>
        <taxon>Streptophyta</taxon>
        <taxon>Embryophyta</taxon>
        <taxon>Tracheophyta</taxon>
        <taxon>Spermatophyta</taxon>
        <taxon>Magnoliopsida</taxon>
        <taxon>eudicotyledons</taxon>
        <taxon>Gunneridae</taxon>
        <taxon>Pentapetalae</taxon>
        <taxon>asterids</taxon>
        <taxon>lamiids</taxon>
        <taxon>Lamiales</taxon>
        <taxon>Scrophulariaceae</taxon>
        <taxon>Buddlejeae</taxon>
        <taxon>Buddleja</taxon>
    </lineage>
</organism>
<keyword evidence="5" id="KW-1185">Reference proteome</keyword>
<reference evidence="4" key="1">
    <citation type="submission" date="2019-10" db="EMBL/GenBank/DDBJ databases">
        <authorList>
            <person name="Zhang R."/>
            <person name="Pan Y."/>
            <person name="Wang J."/>
            <person name="Ma R."/>
            <person name="Yu S."/>
        </authorList>
    </citation>
    <scope>NUCLEOTIDE SEQUENCE</scope>
    <source>
        <strain evidence="4">LA-IB0</strain>
        <tissue evidence="4">Leaf</tissue>
    </source>
</reference>
<proteinExistence type="predicted"/>
<keyword evidence="1" id="KW-1133">Transmembrane helix</keyword>
<dbReference type="AlphaFoldDB" id="A0AAV6XQB8"/>
<evidence type="ECO:0000256" key="2">
    <source>
        <dbReference type="SAM" id="SignalP"/>
    </source>
</evidence>
<dbReference type="EMBL" id="WHWC01000003">
    <property type="protein sequence ID" value="KAG8385206.1"/>
    <property type="molecule type" value="Genomic_DNA"/>
</dbReference>
<dbReference type="EMBL" id="WHWC01000003">
    <property type="protein sequence ID" value="KAG8385066.1"/>
    <property type="molecule type" value="Genomic_DNA"/>
</dbReference>
<protein>
    <submittedName>
        <fullName evidence="4">Uncharacterized protein</fullName>
    </submittedName>
</protein>